<name>A0AA41G7N6_9EURY</name>
<feature type="compositionally biased region" description="Basic and acidic residues" evidence="1">
    <location>
        <begin position="93"/>
        <end position="103"/>
    </location>
</feature>
<evidence type="ECO:0000313" key="3">
    <source>
        <dbReference type="Proteomes" id="UP001166304"/>
    </source>
</evidence>
<keyword evidence="3" id="KW-1185">Reference proteome</keyword>
<evidence type="ECO:0008006" key="4">
    <source>
        <dbReference type="Google" id="ProtNLM"/>
    </source>
</evidence>
<dbReference type="AlphaFoldDB" id="A0AA41G7N6"/>
<dbReference type="RefSeq" id="WP_162412857.1">
    <property type="nucleotide sequence ID" value="NZ_JAHQXE010000002.1"/>
</dbReference>
<evidence type="ECO:0000256" key="1">
    <source>
        <dbReference type="SAM" id="MobiDB-lite"/>
    </source>
</evidence>
<dbReference type="PROSITE" id="PS51257">
    <property type="entry name" value="PROKAR_LIPOPROTEIN"/>
    <property type="match status" value="1"/>
</dbReference>
<proteinExistence type="predicted"/>
<dbReference type="Proteomes" id="UP001166304">
    <property type="component" value="Unassembled WGS sequence"/>
</dbReference>
<reference evidence="2" key="1">
    <citation type="submission" date="2021-06" db="EMBL/GenBank/DDBJ databases">
        <title>New haloarchaea isolates fom saline soil.</title>
        <authorList>
            <person name="Duran-Viseras A."/>
            <person name="Sanchez-Porro C.S."/>
            <person name="Ventosa A."/>
        </authorList>
    </citation>
    <scope>NUCLEOTIDE SEQUENCE</scope>
    <source>
        <strain evidence="2">JCM 18369</strain>
    </source>
</reference>
<dbReference type="EMBL" id="JAHQXE010000002">
    <property type="protein sequence ID" value="MBV0901657.1"/>
    <property type="molecule type" value="Genomic_DNA"/>
</dbReference>
<evidence type="ECO:0000313" key="2">
    <source>
        <dbReference type="EMBL" id="MBV0901657.1"/>
    </source>
</evidence>
<comment type="caution">
    <text evidence="2">The sequence shown here is derived from an EMBL/GenBank/DDBJ whole genome shotgun (WGS) entry which is preliminary data.</text>
</comment>
<feature type="compositionally biased region" description="Low complexity" evidence="1">
    <location>
        <begin position="53"/>
        <end position="77"/>
    </location>
</feature>
<gene>
    <name evidence="2" type="ORF">KTS37_07625</name>
</gene>
<organism evidence="2 3">
    <name type="scientific">Haloarcula salina</name>
    <dbReference type="NCBI Taxonomy" id="1429914"/>
    <lineage>
        <taxon>Archaea</taxon>
        <taxon>Methanobacteriati</taxon>
        <taxon>Methanobacteriota</taxon>
        <taxon>Stenosarchaea group</taxon>
        <taxon>Halobacteria</taxon>
        <taxon>Halobacteriales</taxon>
        <taxon>Haloarculaceae</taxon>
        <taxon>Haloarcula</taxon>
    </lineage>
</organism>
<accession>A0AA41G7N6</accession>
<protein>
    <recommendedName>
        <fullName evidence="4">Lipoprotein</fullName>
    </recommendedName>
</protein>
<feature type="region of interest" description="Disordered" evidence="1">
    <location>
        <begin position="24"/>
        <end position="103"/>
    </location>
</feature>
<sequence length="226" mass="24618">MNDLSRRGFGVALLAAFSAGCLGTRSRQESDTTPVPEATASQSPATPERAEVSTPADSPPAAADTATPQPSASAPADGTTDSPARIQVETETPEPKTDRRSMEATFRLEEDTYQDYGVESTEQFALTYDMIVRRGPPVDVLLFTEEEYQAFQREYRARHLVEVSKFHETNIAENRVTVSPGAYRLVVNNTAWSRAIPSPDEPYDAVEGECIVDFSFSTELAGTESG</sequence>